<protein>
    <submittedName>
        <fullName evidence="1">Uncharacterized protein</fullName>
    </submittedName>
</protein>
<reference evidence="1" key="1">
    <citation type="submission" date="2020-11" db="EMBL/GenBank/DDBJ databases">
        <authorList>
            <person name="Tran Van P."/>
        </authorList>
    </citation>
    <scope>NUCLEOTIDE SEQUENCE</scope>
</reference>
<organism evidence="1">
    <name type="scientific">Timema cristinae</name>
    <name type="common">Walking stick</name>
    <dbReference type="NCBI Taxonomy" id="61476"/>
    <lineage>
        <taxon>Eukaryota</taxon>
        <taxon>Metazoa</taxon>
        <taxon>Ecdysozoa</taxon>
        <taxon>Arthropoda</taxon>
        <taxon>Hexapoda</taxon>
        <taxon>Insecta</taxon>
        <taxon>Pterygota</taxon>
        <taxon>Neoptera</taxon>
        <taxon>Polyneoptera</taxon>
        <taxon>Phasmatodea</taxon>
        <taxon>Timematodea</taxon>
        <taxon>Timematoidea</taxon>
        <taxon>Timematidae</taxon>
        <taxon>Timema</taxon>
    </lineage>
</organism>
<evidence type="ECO:0000313" key="1">
    <source>
        <dbReference type="EMBL" id="CAD7414960.1"/>
    </source>
</evidence>
<dbReference type="AlphaFoldDB" id="A0A7R9DJH1"/>
<sequence length="20" mass="2508">MRVEQTRKSKFEVIEWISLK</sequence>
<dbReference type="EMBL" id="OC325297">
    <property type="protein sequence ID" value="CAD7414960.1"/>
    <property type="molecule type" value="Genomic_DNA"/>
</dbReference>
<accession>A0A7R9DJH1</accession>
<name>A0A7R9DJH1_TIMCR</name>
<gene>
    <name evidence="1" type="ORF">TCEB3V08_LOCUS12278</name>
</gene>
<proteinExistence type="predicted"/>